<proteinExistence type="predicted"/>
<sequence>MEKYQICKICEKCFSNGKAMGGHMRSHLARFPLPPKPLPIQPPTESTHCPPPLPSPSPPPPPPARSLSSPSLSSIYLRNNPMQSDRESETESYPKNPTRKRSRLYRKSVLAVVDEDKAEQPVSSISYILTEDQEAAMCLMMLSRDKWPKLKEANELPNYNNLKDCTKVVMFDEEDDEIIEEELPPSPKRHKFQCDTCKKVFQSYQALGGHRASHKKIKNQINKEDETDKDEDEDDDDAEDGEWYHTDDNSIVNQNNFKCPFCSKLFGSSQALGGHKKVHYSVTTSSAMAEIRNAAASRFGEIYIDLNLPAAHGEDDEVI</sequence>
<dbReference type="KEGG" id="qsa:O6P43_029880"/>
<dbReference type="GO" id="GO:0008270">
    <property type="term" value="F:zinc ion binding"/>
    <property type="evidence" value="ECO:0007669"/>
    <property type="project" value="UniProtKB-KW"/>
</dbReference>
<dbReference type="PANTHER" id="PTHR46326">
    <property type="entry name" value="ZINC FINGER PROTEIN ZAT1-RELATED"/>
    <property type="match status" value="1"/>
</dbReference>
<dbReference type="SUPFAM" id="SSF57667">
    <property type="entry name" value="beta-beta-alpha zinc fingers"/>
    <property type="match status" value="2"/>
</dbReference>
<gene>
    <name evidence="4" type="ORF">O6P43_029880</name>
</gene>
<feature type="compositionally biased region" description="Acidic residues" evidence="2">
    <location>
        <begin position="227"/>
        <end position="241"/>
    </location>
</feature>
<dbReference type="EMBL" id="JARAOO010000012">
    <property type="protein sequence ID" value="KAJ7949555.1"/>
    <property type="molecule type" value="Genomic_DNA"/>
</dbReference>
<dbReference type="PROSITE" id="PS00028">
    <property type="entry name" value="ZINC_FINGER_C2H2_1"/>
    <property type="match status" value="3"/>
</dbReference>
<feature type="compositionally biased region" description="Pro residues" evidence="2">
    <location>
        <begin position="32"/>
        <end position="42"/>
    </location>
</feature>
<feature type="compositionally biased region" description="Low complexity" evidence="2">
    <location>
        <begin position="65"/>
        <end position="74"/>
    </location>
</feature>
<dbReference type="Proteomes" id="UP001163823">
    <property type="component" value="Chromosome 12"/>
</dbReference>
<keyword evidence="5" id="KW-1185">Reference proteome</keyword>
<dbReference type="PANTHER" id="PTHR46326:SF10">
    <property type="entry name" value="C2H2 AND C2HC ZINC FINGER PROTEIN"/>
    <property type="match status" value="1"/>
</dbReference>
<dbReference type="InterPro" id="IPR013087">
    <property type="entry name" value="Znf_C2H2_type"/>
</dbReference>
<feature type="region of interest" description="Disordered" evidence="2">
    <location>
        <begin position="30"/>
        <end position="101"/>
    </location>
</feature>
<feature type="domain" description="C2H2-type" evidence="3">
    <location>
        <begin position="257"/>
        <end position="284"/>
    </location>
</feature>
<feature type="compositionally biased region" description="Pro residues" evidence="2">
    <location>
        <begin position="49"/>
        <end position="64"/>
    </location>
</feature>
<accession>A0AAD7L2Y2</accession>
<dbReference type="Gene3D" id="3.30.160.60">
    <property type="entry name" value="Classic Zinc Finger"/>
    <property type="match status" value="1"/>
</dbReference>
<evidence type="ECO:0000259" key="3">
    <source>
        <dbReference type="PROSITE" id="PS50157"/>
    </source>
</evidence>
<organism evidence="4 5">
    <name type="scientific">Quillaja saponaria</name>
    <name type="common">Soap bark tree</name>
    <dbReference type="NCBI Taxonomy" id="32244"/>
    <lineage>
        <taxon>Eukaryota</taxon>
        <taxon>Viridiplantae</taxon>
        <taxon>Streptophyta</taxon>
        <taxon>Embryophyta</taxon>
        <taxon>Tracheophyta</taxon>
        <taxon>Spermatophyta</taxon>
        <taxon>Magnoliopsida</taxon>
        <taxon>eudicotyledons</taxon>
        <taxon>Gunneridae</taxon>
        <taxon>Pentapetalae</taxon>
        <taxon>rosids</taxon>
        <taxon>fabids</taxon>
        <taxon>Fabales</taxon>
        <taxon>Quillajaceae</taxon>
        <taxon>Quillaja</taxon>
    </lineage>
</organism>
<feature type="domain" description="C2H2-type" evidence="3">
    <location>
        <begin position="192"/>
        <end position="219"/>
    </location>
</feature>
<feature type="domain" description="C2H2-type" evidence="3">
    <location>
        <begin position="5"/>
        <end position="32"/>
    </location>
</feature>
<dbReference type="SMART" id="SM00355">
    <property type="entry name" value="ZnF_C2H2"/>
    <property type="match status" value="3"/>
</dbReference>
<comment type="caution">
    <text evidence="4">The sequence shown here is derived from an EMBL/GenBank/DDBJ whole genome shotgun (WGS) entry which is preliminary data.</text>
</comment>
<name>A0AAD7L2Y2_QUISA</name>
<evidence type="ECO:0000313" key="4">
    <source>
        <dbReference type="EMBL" id="KAJ7949555.1"/>
    </source>
</evidence>
<evidence type="ECO:0000313" key="5">
    <source>
        <dbReference type="Proteomes" id="UP001163823"/>
    </source>
</evidence>
<keyword evidence="1" id="KW-0862">Zinc</keyword>
<reference evidence="4" key="1">
    <citation type="journal article" date="2023" name="Science">
        <title>Elucidation of the pathway for biosynthesis of saponin adjuvants from the soapbark tree.</title>
        <authorList>
            <person name="Reed J."/>
            <person name="Orme A."/>
            <person name="El-Demerdash A."/>
            <person name="Owen C."/>
            <person name="Martin L.B.B."/>
            <person name="Misra R.C."/>
            <person name="Kikuchi S."/>
            <person name="Rejzek M."/>
            <person name="Martin A.C."/>
            <person name="Harkess A."/>
            <person name="Leebens-Mack J."/>
            <person name="Louveau T."/>
            <person name="Stephenson M.J."/>
            <person name="Osbourn A."/>
        </authorList>
    </citation>
    <scope>NUCLEOTIDE SEQUENCE</scope>
    <source>
        <strain evidence="4">S10</strain>
    </source>
</reference>
<feature type="region of interest" description="Disordered" evidence="2">
    <location>
        <begin position="212"/>
        <end position="246"/>
    </location>
</feature>
<dbReference type="InterPro" id="IPR036236">
    <property type="entry name" value="Znf_C2H2_sf"/>
</dbReference>
<dbReference type="PROSITE" id="PS50157">
    <property type="entry name" value="ZINC_FINGER_C2H2_2"/>
    <property type="match status" value="3"/>
</dbReference>
<dbReference type="Pfam" id="PF13912">
    <property type="entry name" value="zf-C2H2_6"/>
    <property type="match status" value="3"/>
</dbReference>
<evidence type="ECO:0000256" key="2">
    <source>
        <dbReference type="SAM" id="MobiDB-lite"/>
    </source>
</evidence>
<dbReference type="AlphaFoldDB" id="A0AAD7L2Y2"/>
<evidence type="ECO:0000256" key="1">
    <source>
        <dbReference type="PROSITE-ProRule" id="PRU00042"/>
    </source>
</evidence>
<dbReference type="InterPro" id="IPR044303">
    <property type="entry name" value="ZAT1/4/9"/>
</dbReference>
<keyword evidence="1" id="KW-0479">Metal-binding</keyword>
<protein>
    <submittedName>
        <fullName evidence="4">Zinc finger protein</fullName>
    </submittedName>
</protein>
<keyword evidence="1" id="KW-0863">Zinc-finger</keyword>
<dbReference type="GO" id="GO:0006355">
    <property type="term" value="P:regulation of DNA-templated transcription"/>
    <property type="evidence" value="ECO:0007669"/>
    <property type="project" value="InterPro"/>
</dbReference>